<organism evidence="1 2">
    <name type="scientific">Saitoella complicata (strain BCRC 22490 / CBS 7301 / JCM 7358 / NBRC 10748 / NRRL Y-17804)</name>
    <dbReference type="NCBI Taxonomy" id="698492"/>
    <lineage>
        <taxon>Eukaryota</taxon>
        <taxon>Fungi</taxon>
        <taxon>Dikarya</taxon>
        <taxon>Ascomycota</taxon>
        <taxon>Taphrinomycotina</taxon>
        <taxon>Taphrinomycotina incertae sedis</taxon>
        <taxon>Saitoella</taxon>
    </lineage>
</organism>
<dbReference type="AlphaFoldDB" id="A0A0E9ND24"/>
<protein>
    <submittedName>
        <fullName evidence="1">Uncharacterized protein</fullName>
    </submittedName>
</protein>
<evidence type="ECO:0000313" key="1">
    <source>
        <dbReference type="EMBL" id="GAO47703.1"/>
    </source>
</evidence>
<reference evidence="1 2" key="2">
    <citation type="journal article" date="2014" name="J. Gen. Appl. Microbiol.">
        <title>The early diverging ascomycetous budding yeast Saitoella complicata has three histone deacetylases belonging to the Clr6, Hos2, and Rpd3 lineages.</title>
        <authorList>
            <person name="Nishida H."/>
            <person name="Matsumoto T."/>
            <person name="Kondo S."/>
            <person name="Hamamoto M."/>
            <person name="Yoshikawa H."/>
        </authorList>
    </citation>
    <scope>NUCLEOTIDE SEQUENCE [LARGE SCALE GENOMIC DNA]</scope>
    <source>
        <strain evidence="1 2">NRRL Y-17804</strain>
    </source>
</reference>
<reference evidence="1 2" key="3">
    <citation type="journal article" date="2015" name="Genome Announc.">
        <title>Draft Genome Sequence of the Archiascomycetous Yeast Saitoella complicata.</title>
        <authorList>
            <person name="Yamauchi K."/>
            <person name="Kondo S."/>
            <person name="Hamamoto M."/>
            <person name="Takahashi Y."/>
            <person name="Ogura Y."/>
            <person name="Hayashi T."/>
            <person name="Nishida H."/>
        </authorList>
    </citation>
    <scope>NUCLEOTIDE SEQUENCE [LARGE SCALE GENOMIC DNA]</scope>
    <source>
        <strain evidence="1 2">NRRL Y-17804</strain>
    </source>
</reference>
<dbReference type="Proteomes" id="UP000033140">
    <property type="component" value="Unassembled WGS sequence"/>
</dbReference>
<reference evidence="1 2" key="1">
    <citation type="journal article" date="2011" name="J. Gen. Appl. Microbiol.">
        <title>Draft genome sequencing of the enigmatic yeast Saitoella complicata.</title>
        <authorList>
            <person name="Nishida H."/>
            <person name="Hamamoto M."/>
            <person name="Sugiyama J."/>
        </authorList>
    </citation>
    <scope>NUCLEOTIDE SEQUENCE [LARGE SCALE GENOMIC DNA]</scope>
    <source>
        <strain evidence="1 2">NRRL Y-17804</strain>
    </source>
</reference>
<evidence type="ECO:0000313" key="2">
    <source>
        <dbReference type="Proteomes" id="UP000033140"/>
    </source>
</evidence>
<dbReference type="EMBL" id="BACD03000010">
    <property type="protein sequence ID" value="GAO47703.1"/>
    <property type="molecule type" value="Genomic_DNA"/>
</dbReference>
<comment type="caution">
    <text evidence="1">The sequence shown here is derived from an EMBL/GenBank/DDBJ whole genome shotgun (WGS) entry which is preliminary data.</text>
</comment>
<accession>A0A0E9ND24</accession>
<sequence length="258" mass="28776">MTVHFVTGFTVSQPYFVSGLGFVAGEVASEHEHALEVRNSSTLSSKRRRVRRQRVLNVGALTGNYITPHVTHATRMTVRVLRGYLIRDYEHGGNHTTPSRTAKTAPTSRRTILPLVGLPFITPYVDTTLPNPAHSSFKLTSSAVKTTVDHDIISLLVHRWYRVDHQLLDYGHAEPLERSTVNAEDVDSQPERGSFTPRATIRLLSLRSLVTMIVTCSAQPDVKRGTIALKSDLIPLQHFPSTWLAIDNSRDVLRHSVA</sequence>
<proteinExistence type="predicted"/>
<name>A0A0E9ND24_SAICN</name>
<gene>
    <name evidence="1" type="ORF">G7K_1902-t1</name>
</gene>
<keyword evidence="2" id="KW-1185">Reference proteome</keyword>